<comment type="caution">
    <text evidence="1">The sequence shown here is derived from an EMBL/GenBank/DDBJ whole genome shotgun (WGS) entry which is preliminary data.</text>
</comment>
<evidence type="ECO:0000313" key="2">
    <source>
        <dbReference type="Proteomes" id="UP001060215"/>
    </source>
</evidence>
<name>A0ACC0FP65_9ERIC</name>
<reference evidence="1 2" key="1">
    <citation type="journal article" date="2022" name="Plant J.">
        <title>Chromosome-level genome of Camellia lanceoleosa provides a valuable resource for understanding genome evolution and self-incompatibility.</title>
        <authorList>
            <person name="Gong W."/>
            <person name="Xiao S."/>
            <person name="Wang L."/>
            <person name="Liao Z."/>
            <person name="Chang Y."/>
            <person name="Mo W."/>
            <person name="Hu G."/>
            <person name="Li W."/>
            <person name="Zhao G."/>
            <person name="Zhu H."/>
            <person name="Hu X."/>
            <person name="Ji K."/>
            <person name="Xiang X."/>
            <person name="Song Q."/>
            <person name="Yuan D."/>
            <person name="Jin S."/>
            <person name="Zhang L."/>
        </authorList>
    </citation>
    <scope>NUCLEOTIDE SEQUENCE [LARGE SCALE GENOMIC DNA]</scope>
    <source>
        <strain evidence="1">SQ_2022a</strain>
    </source>
</reference>
<accession>A0ACC0FP65</accession>
<evidence type="ECO:0000313" key="1">
    <source>
        <dbReference type="EMBL" id="KAI7990083.1"/>
    </source>
</evidence>
<sequence length="137" mass="15162">MDGQVVPGKKSQQDIGEDHMYMKALYHALLMSYVTVAKLQSKLDREINQTTVGEQTMTLMFVHVSPEPDAIGETLCALKFAEHLATVELGATQVNKDGVDVKELKEQISSLKAALARKEGQSEPMQQKISAGNQWEM</sequence>
<protein>
    <submittedName>
        <fullName evidence="1">Kinesin-like protein KIN-14P</fullName>
    </submittedName>
</protein>
<dbReference type="Proteomes" id="UP001060215">
    <property type="component" value="Chromosome 13"/>
</dbReference>
<organism evidence="1 2">
    <name type="scientific">Camellia lanceoleosa</name>
    <dbReference type="NCBI Taxonomy" id="1840588"/>
    <lineage>
        <taxon>Eukaryota</taxon>
        <taxon>Viridiplantae</taxon>
        <taxon>Streptophyta</taxon>
        <taxon>Embryophyta</taxon>
        <taxon>Tracheophyta</taxon>
        <taxon>Spermatophyta</taxon>
        <taxon>Magnoliopsida</taxon>
        <taxon>eudicotyledons</taxon>
        <taxon>Gunneridae</taxon>
        <taxon>Pentapetalae</taxon>
        <taxon>asterids</taxon>
        <taxon>Ericales</taxon>
        <taxon>Theaceae</taxon>
        <taxon>Camellia</taxon>
    </lineage>
</organism>
<dbReference type="EMBL" id="CM045770">
    <property type="protein sequence ID" value="KAI7990083.1"/>
    <property type="molecule type" value="Genomic_DNA"/>
</dbReference>
<proteinExistence type="predicted"/>
<gene>
    <name evidence="1" type="ORF">LOK49_LG12G00411</name>
</gene>
<keyword evidence="2" id="KW-1185">Reference proteome</keyword>